<keyword evidence="2" id="KW-1185">Reference proteome</keyword>
<organism evidence="1 2">
    <name type="scientific">Mycena alexandri</name>
    <dbReference type="NCBI Taxonomy" id="1745969"/>
    <lineage>
        <taxon>Eukaryota</taxon>
        <taxon>Fungi</taxon>
        <taxon>Dikarya</taxon>
        <taxon>Basidiomycota</taxon>
        <taxon>Agaricomycotina</taxon>
        <taxon>Agaricomycetes</taxon>
        <taxon>Agaricomycetidae</taxon>
        <taxon>Agaricales</taxon>
        <taxon>Marasmiineae</taxon>
        <taxon>Mycenaceae</taxon>
        <taxon>Mycena</taxon>
    </lineage>
</organism>
<gene>
    <name evidence="1" type="ORF">C8F04DRAFT_1108506</name>
</gene>
<reference evidence="1" key="1">
    <citation type="submission" date="2023-03" db="EMBL/GenBank/DDBJ databases">
        <title>Massive genome expansion in bonnet fungi (Mycena s.s.) driven by repeated elements and novel gene families across ecological guilds.</title>
        <authorList>
            <consortium name="Lawrence Berkeley National Laboratory"/>
            <person name="Harder C.B."/>
            <person name="Miyauchi S."/>
            <person name="Viragh M."/>
            <person name="Kuo A."/>
            <person name="Thoen E."/>
            <person name="Andreopoulos B."/>
            <person name="Lu D."/>
            <person name="Skrede I."/>
            <person name="Drula E."/>
            <person name="Henrissat B."/>
            <person name="Morin E."/>
            <person name="Kohler A."/>
            <person name="Barry K."/>
            <person name="LaButti K."/>
            <person name="Morin E."/>
            <person name="Salamov A."/>
            <person name="Lipzen A."/>
            <person name="Mereny Z."/>
            <person name="Hegedus B."/>
            <person name="Baldrian P."/>
            <person name="Stursova M."/>
            <person name="Weitz H."/>
            <person name="Taylor A."/>
            <person name="Grigoriev I.V."/>
            <person name="Nagy L.G."/>
            <person name="Martin F."/>
            <person name="Kauserud H."/>
        </authorList>
    </citation>
    <scope>NUCLEOTIDE SEQUENCE</scope>
    <source>
        <strain evidence="1">CBHHK200</strain>
    </source>
</reference>
<proteinExistence type="predicted"/>
<protein>
    <submittedName>
        <fullName evidence="1">Uncharacterized protein</fullName>
    </submittedName>
</protein>
<evidence type="ECO:0000313" key="1">
    <source>
        <dbReference type="EMBL" id="KAJ7032106.1"/>
    </source>
</evidence>
<evidence type="ECO:0000313" key="2">
    <source>
        <dbReference type="Proteomes" id="UP001218188"/>
    </source>
</evidence>
<comment type="caution">
    <text evidence="1">The sequence shown here is derived from an EMBL/GenBank/DDBJ whole genome shotgun (WGS) entry which is preliminary data.</text>
</comment>
<dbReference type="Proteomes" id="UP001218188">
    <property type="component" value="Unassembled WGS sequence"/>
</dbReference>
<accession>A0AAD6X270</accession>
<dbReference type="EMBL" id="JARJCM010000076">
    <property type="protein sequence ID" value="KAJ7032106.1"/>
    <property type="molecule type" value="Genomic_DNA"/>
</dbReference>
<name>A0AAD6X270_9AGAR</name>
<sequence length="85" mass="9338">MCLLQLPLVSPFLSVWDWRCVYAHPLLAYTMVLHSVACAERSALMRDRGEGAGYAPLSFSSPMPPSFIAPPSLSSVFVPPIPPRH</sequence>
<dbReference type="AlphaFoldDB" id="A0AAD6X270"/>